<keyword evidence="2" id="KW-0695">RNA-directed DNA polymerase</keyword>
<evidence type="ECO:0000259" key="1">
    <source>
        <dbReference type="PROSITE" id="PS50878"/>
    </source>
</evidence>
<accession>A0A2I0U0H7</accession>
<dbReference type="InterPro" id="IPR000477">
    <property type="entry name" value="RT_dom"/>
</dbReference>
<dbReference type="GO" id="GO:0003964">
    <property type="term" value="F:RNA-directed DNA polymerase activity"/>
    <property type="evidence" value="ECO:0007669"/>
    <property type="project" value="UniProtKB-KW"/>
</dbReference>
<evidence type="ECO:0000313" key="2">
    <source>
        <dbReference type="EMBL" id="PKU39519.1"/>
    </source>
</evidence>
<dbReference type="OrthoDB" id="10063195at2759"/>
<reference evidence="3" key="2">
    <citation type="submission" date="2017-12" db="EMBL/GenBank/DDBJ databases">
        <title>Genome sequence of the Bar-tailed Godwit (Limosa lapponica baueri).</title>
        <authorList>
            <person name="Lima N.C.B."/>
            <person name="Parody-Merino A.M."/>
            <person name="Battley P.F."/>
            <person name="Fidler A.E."/>
            <person name="Prosdocimi F."/>
        </authorList>
    </citation>
    <scope>NUCLEOTIDE SEQUENCE [LARGE SCALE GENOMIC DNA]</scope>
</reference>
<keyword evidence="3" id="KW-1185">Reference proteome</keyword>
<dbReference type="EMBL" id="KZ506465">
    <property type="protein sequence ID" value="PKU39519.1"/>
    <property type="molecule type" value="Genomic_DNA"/>
</dbReference>
<reference evidence="3" key="1">
    <citation type="submission" date="2017-11" db="EMBL/GenBank/DDBJ databases">
        <authorList>
            <person name="Lima N.C."/>
            <person name="Parody-Merino A.M."/>
            <person name="Battley P.F."/>
            <person name="Fidler A.E."/>
            <person name="Prosdocimi F."/>
        </authorList>
    </citation>
    <scope>NUCLEOTIDE SEQUENCE [LARGE SCALE GENOMIC DNA]</scope>
</reference>
<dbReference type="Proteomes" id="UP000233556">
    <property type="component" value="Unassembled WGS sequence"/>
</dbReference>
<dbReference type="Pfam" id="PF00078">
    <property type="entry name" value="RVT_1"/>
    <property type="match status" value="1"/>
</dbReference>
<name>A0A2I0U0H7_LIMLA</name>
<evidence type="ECO:0000313" key="3">
    <source>
        <dbReference type="Proteomes" id="UP000233556"/>
    </source>
</evidence>
<protein>
    <submittedName>
        <fullName evidence="2">Rna-directed dna polymerase from mobile element jockey-like</fullName>
    </submittedName>
</protein>
<dbReference type="PROSITE" id="PS50878">
    <property type="entry name" value="RT_POL"/>
    <property type="match status" value="1"/>
</dbReference>
<dbReference type="CDD" id="cd01650">
    <property type="entry name" value="RT_nLTR_like"/>
    <property type="match status" value="1"/>
</dbReference>
<feature type="domain" description="Reverse transcriptase" evidence="1">
    <location>
        <begin position="232"/>
        <end position="443"/>
    </location>
</feature>
<dbReference type="PANTHER" id="PTHR33332">
    <property type="entry name" value="REVERSE TRANSCRIPTASE DOMAIN-CONTAINING PROTEIN"/>
    <property type="match status" value="1"/>
</dbReference>
<dbReference type="SUPFAM" id="SSF56672">
    <property type="entry name" value="DNA/RNA polymerases"/>
    <property type="match status" value="1"/>
</dbReference>
<keyword evidence="2" id="KW-0808">Transferase</keyword>
<gene>
    <name evidence="2" type="ORF">llap_10175</name>
</gene>
<sequence>MCPWEKPPFTQGNEKPSFRRLYTLHWLRGIDEGINRKSQQINSWLQGWCNWQDFGFFDHGMIYRTPGLLATDISWEYNMAEREQSRRFLECVEDNFLTQLVSELTRESALLDLLLVKREELVGEVKIGGHLGHSDHEMIEFLILGKTRGRVTKTTTLDFRRANFDLFRRLLDKIPWVAALKDIGGQEGWTYSKKEVLKAQEQAVPVCQKTSRRGRRPAWLNRDLLLDLKNKRRVYNLWKRGQASHEGYKEKGKKEDPGNYRPVSLNSIPGKVTEEVILSATTNCIMGNQGIRPSQHGFMKGKSCQTNLIFYDKMTRLLDEGKVVDIFYLDFQKTFDTVPHRILVEKLAAHGLDEHTICWIKHWLPGRSQSVVLNGVKSSWRPVTSGVPQGSVLGPFLFNIFIDDLDNGIECIISKFADDTKLSRSVDLHKDKEALQRDLDRLD</sequence>
<dbReference type="AlphaFoldDB" id="A0A2I0U0H7"/>
<proteinExistence type="predicted"/>
<keyword evidence="2" id="KW-0548">Nucleotidyltransferase</keyword>
<dbReference type="InterPro" id="IPR043502">
    <property type="entry name" value="DNA/RNA_pol_sf"/>
</dbReference>
<organism evidence="2 3">
    <name type="scientific">Limosa lapponica baueri</name>
    <dbReference type="NCBI Taxonomy" id="1758121"/>
    <lineage>
        <taxon>Eukaryota</taxon>
        <taxon>Metazoa</taxon>
        <taxon>Chordata</taxon>
        <taxon>Craniata</taxon>
        <taxon>Vertebrata</taxon>
        <taxon>Euteleostomi</taxon>
        <taxon>Archelosauria</taxon>
        <taxon>Archosauria</taxon>
        <taxon>Dinosauria</taxon>
        <taxon>Saurischia</taxon>
        <taxon>Theropoda</taxon>
        <taxon>Coelurosauria</taxon>
        <taxon>Aves</taxon>
        <taxon>Neognathae</taxon>
        <taxon>Neoaves</taxon>
        <taxon>Charadriiformes</taxon>
        <taxon>Scolopacidae</taxon>
        <taxon>Limosa</taxon>
    </lineage>
</organism>